<dbReference type="InterPro" id="IPR018638">
    <property type="entry name" value="DUF2061_membrane"/>
</dbReference>
<dbReference type="RefSeq" id="WP_221421912.1">
    <property type="nucleotide sequence ID" value="NZ_CP081297.1"/>
</dbReference>
<keyword evidence="3" id="KW-1185">Reference proteome</keyword>
<name>A0ABX8ZBJ6_9SPHN</name>
<organism evidence="2 3">
    <name type="scientific">Qipengyuania psychrotolerans</name>
    <dbReference type="NCBI Taxonomy" id="2867238"/>
    <lineage>
        <taxon>Bacteria</taxon>
        <taxon>Pseudomonadati</taxon>
        <taxon>Pseudomonadota</taxon>
        <taxon>Alphaproteobacteria</taxon>
        <taxon>Sphingomonadales</taxon>
        <taxon>Erythrobacteraceae</taxon>
        <taxon>Qipengyuania</taxon>
    </lineage>
</organism>
<proteinExistence type="predicted"/>
<dbReference type="EMBL" id="CP081297">
    <property type="protein sequence ID" value="QZD86367.1"/>
    <property type="molecule type" value="Genomic_DNA"/>
</dbReference>
<reference evidence="2 3" key="1">
    <citation type="submission" date="2021-08" db="EMBL/GenBank/DDBJ databases">
        <title>Comparative Genomics Analysis of the Genus Qipengyuania Reveals Extensive Genetic Diversity and Metabolic Versatility, Including the Description of Fifteen Novel Species.</title>
        <authorList>
            <person name="Liu Y."/>
        </authorList>
    </citation>
    <scope>NUCLEOTIDE SEQUENCE [LARGE SCALE GENOMIC DNA]</scope>
    <source>
        <strain evidence="2 3">1XM2-8</strain>
    </source>
</reference>
<evidence type="ECO:0000313" key="2">
    <source>
        <dbReference type="EMBL" id="QZD86367.1"/>
    </source>
</evidence>
<sequence>MLLFRGREAHSRSFAKAVSWRILGSIDTFALSWFFTGSAKAAGAIAISEVVTKMVLYYFHERAWANVSWGFAKDAEESQAGDRPA</sequence>
<evidence type="ECO:0000313" key="3">
    <source>
        <dbReference type="Proteomes" id="UP000824280"/>
    </source>
</evidence>
<accession>A0ABX8ZBJ6</accession>
<gene>
    <name evidence="2" type="ORF">K3166_08910</name>
</gene>
<evidence type="ECO:0000259" key="1">
    <source>
        <dbReference type="Pfam" id="PF09834"/>
    </source>
</evidence>
<dbReference type="Proteomes" id="UP000824280">
    <property type="component" value="Chromosome"/>
</dbReference>
<feature type="domain" description="DUF2061" evidence="1">
    <location>
        <begin position="15"/>
        <end position="65"/>
    </location>
</feature>
<protein>
    <submittedName>
        <fullName evidence="2">DUF2061 domain-containing protein</fullName>
    </submittedName>
</protein>
<dbReference type="Pfam" id="PF09834">
    <property type="entry name" value="DUF2061"/>
    <property type="match status" value="1"/>
</dbReference>